<name>A0A7Z9C3X8_9CYAN</name>
<dbReference type="PANTHER" id="PTHR31901">
    <property type="entry name" value="GH3 DOMAIN-CONTAINING PROTEIN"/>
    <property type="match status" value="1"/>
</dbReference>
<sequence length="514" mass="59122">MREFIQLFGQLLAPSYRRFYRALDNPQATQELVQREICDRLIQSEYGKSLNIRSVADWQHVPIVDYDNIRHWILGEQNSQRQRIPLTPEPILFYEKTSGSSGAVKWIPYTRSLRKSFNQMFCVWAYDLIQNGPKFSTGKLYACISPQFGSLDSESNHPLSLQNDLDYLDNGLRWFLRPWLVMPEKLKSLQNYQQFKHLLSLALLQAEQLEIISIWSPSFLQTHLKYIQEYQELLSKELQKKISNERLQLLAEPQIPWQQLWSNLKLISCWDAANSGDGAKGLQLQFPNVFVQGKGLLATEAPMTIPLIGANGYVPVLDEVFFEFEDDQGCFYQLHELNIGQTYTIILSQKGGLYRYRIGDRIRVSGIYHHTPCLEFLGRNEAISDLVGEKLQESFVCDILAQLNIPETCFKSLVPVANPPHYILLLDQVVENPQILAKQLDIALSQSIQYQRARLLDQLAPPQVFISPKIPELLALYRVRSGSIWGGVKYPILGTYPINADLFDQLTDYLQTSC</sequence>
<dbReference type="GO" id="GO:0016881">
    <property type="term" value="F:acid-amino acid ligase activity"/>
    <property type="evidence" value="ECO:0007669"/>
    <property type="project" value="TreeGrafter"/>
</dbReference>
<evidence type="ECO:0000259" key="1">
    <source>
        <dbReference type="Pfam" id="PF23571"/>
    </source>
</evidence>
<dbReference type="InterPro" id="IPR004993">
    <property type="entry name" value="GH3"/>
</dbReference>
<dbReference type="Proteomes" id="UP000182190">
    <property type="component" value="Unassembled WGS sequence"/>
</dbReference>
<dbReference type="GO" id="GO:0005737">
    <property type="term" value="C:cytoplasm"/>
    <property type="evidence" value="ECO:0007669"/>
    <property type="project" value="TreeGrafter"/>
</dbReference>
<dbReference type="EMBL" id="CZCS02000239">
    <property type="protein sequence ID" value="VXD25221.1"/>
    <property type="molecule type" value="Genomic_DNA"/>
</dbReference>
<dbReference type="PANTHER" id="PTHR31901:SF9">
    <property type="entry name" value="GH3 DOMAIN-CONTAINING PROTEIN"/>
    <property type="match status" value="1"/>
</dbReference>
<dbReference type="RefSeq" id="WP_083622419.1">
    <property type="nucleotide sequence ID" value="NZ_LR735021.1"/>
</dbReference>
<dbReference type="AlphaFoldDB" id="A0A7Z9C3X8"/>
<dbReference type="InterPro" id="IPR055377">
    <property type="entry name" value="GH3_M"/>
</dbReference>
<accession>A0A7Z9C3X8</accession>
<dbReference type="Pfam" id="PF03321">
    <property type="entry name" value="GH3"/>
    <property type="match status" value="1"/>
</dbReference>
<organism evidence="2 3">
    <name type="scientific">Planktothrix paucivesiculata PCC 9631</name>
    <dbReference type="NCBI Taxonomy" id="671071"/>
    <lineage>
        <taxon>Bacteria</taxon>
        <taxon>Bacillati</taxon>
        <taxon>Cyanobacteriota</taxon>
        <taxon>Cyanophyceae</taxon>
        <taxon>Oscillatoriophycideae</taxon>
        <taxon>Oscillatoriales</taxon>
        <taxon>Microcoleaceae</taxon>
        <taxon>Planktothrix</taxon>
    </lineage>
</organism>
<keyword evidence="3" id="KW-1185">Reference proteome</keyword>
<protein>
    <submittedName>
        <fullName evidence="2">GH3 auxin-responsive promoter</fullName>
    </submittedName>
</protein>
<comment type="caution">
    <text evidence="2">The sequence shown here is derived from an EMBL/GenBank/DDBJ whole genome shotgun (WGS) entry which is preliminary data.</text>
</comment>
<evidence type="ECO:0000313" key="3">
    <source>
        <dbReference type="Proteomes" id="UP000182190"/>
    </source>
</evidence>
<dbReference type="OrthoDB" id="614636at2"/>
<reference evidence="2" key="1">
    <citation type="submission" date="2019-10" db="EMBL/GenBank/DDBJ databases">
        <authorList>
            <consortium name="Genoscope - CEA"/>
            <person name="William W."/>
        </authorList>
    </citation>
    <scope>NUCLEOTIDE SEQUENCE [LARGE SCALE GENOMIC DNA]</scope>
    <source>
        <strain evidence="2">BBR_PRJEB10994</strain>
    </source>
</reference>
<proteinExistence type="predicted"/>
<feature type="domain" description="GH3 middle" evidence="1">
    <location>
        <begin position="314"/>
        <end position="379"/>
    </location>
</feature>
<dbReference type="Pfam" id="PF23571">
    <property type="entry name" value="GH3_M"/>
    <property type="match status" value="1"/>
</dbReference>
<evidence type="ECO:0000313" key="2">
    <source>
        <dbReference type="EMBL" id="VXD25221.1"/>
    </source>
</evidence>
<gene>
    <name evidence="2" type="ORF">PL9631_940042</name>
</gene>